<dbReference type="AlphaFoldDB" id="A0A0K8RIM2"/>
<evidence type="ECO:0000313" key="2">
    <source>
        <dbReference type="EMBL" id="JAA70359.1"/>
    </source>
</evidence>
<dbReference type="EMBL" id="GADI01003449">
    <property type="protein sequence ID" value="JAA70359.1"/>
    <property type="molecule type" value="mRNA"/>
</dbReference>
<evidence type="ECO:0000256" key="1">
    <source>
        <dbReference type="SAM" id="SignalP"/>
    </source>
</evidence>
<protein>
    <submittedName>
        <fullName evidence="2">Uncharacterized protein</fullName>
    </submittedName>
</protein>
<name>A0A0K8RIM2_IXORI</name>
<reference evidence="2" key="1">
    <citation type="submission" date="2012-12" db="EMBL/GenBank/DDBJ databases">
        <title>Identification and characterization of a phenylalanine ammonia-lyase gene family in Isatis indigotica Fort.</title>
        <authorList>
            <person name="Liu Q."/>
            <person name="Chen J."/>
            <person name="Zhou X."/>
            <person name="Di P."/>
            <person name="Xiao Y."/>
            <person name="Xuan H."/>
            <person name="Zhang L."/>
            <person name="Chen W."/>
        </authorList>
    </citation>
    <scope>NUCLEOTIDE SEQUENCE</scope>
    <source>
        <tissue evidence="2">Salivary gland</tissue>
    </source>
</reference>
<organism evidence="2">
    <name type="scientific">Ixodes ricinus</name>
    <name type="common">Common tick</name>
    <name type="synonym">Acarus ricinus</name>
    <dbReference type="NCBI Taxonomy" id="34613"/>
    <lineage>
        <taxon>Eukaryota</taxon>
        <taxon>Metazoa</taxon>
        <taxon>Ecdysozoa</taxon>
        <taxon>Arthropoda</taxon>
        <taxon>Chelicerata</taxon>
        <taxon>Arachnida</taxon>
        <taxon>Acari</taxon>
        <taxon>Parasitiformes</taxon>
        <taxon>Ixodida</taxon>
        <taxon>Ixodoidea</taxon>
        <taxon>Ixodidae</taxon>
        <taxon>Ixodinae</taxon>
        <taxon>Ixodes</taxon>
    </lineage>
</organism>
<feature type="chain" id="PRO_5005517798" evidence="1">
    <location>
        <begin position="27"/>
        <end position="180"/>
    </location>
</feature>
<sequence>MRVVRRVVLIAALAACFVSTLPQAEAASWTDRIFSGFLSFGRAFSNATQVVVARVKVLVNPSGSNRKQDVKDIDIFASVCSLSGSNRRLLIKCLRDNDEELLKPDWQNCIGSAKIEVLTVEDLYHWACSRLASAAEFQEFRNTSQCLLDGMQKGIYRRLYKGLQGKFKTILRLQPTTFQK</sequence>
<accession>A0A0K8RIM2</accession>
<feature type="signal peptide" evidence="1">
    <location>
        <begin position="1"/>
        <end position="26"/>
    </location>
</feature>
<proteinExistence type="evidence at transcript level"/>
<keyword evidence="1" id="KW-0732">Signal</keyword>